<comment type="caution">
    <text evidence="4">The sequence shown here is derived from an EMBL/GenBank/DDBJ whole genome shotgun (WGS) entry which is preliminary data.</text>
</comment>
<evidence type="ECO:0000313" key="5">
    <source>
        <dbReference type="Proteomes" id="UP000697927"/>
    </source>
</evidence>
<protein>
    <submittedName>
        <fullName evidence="4">Outer membrane porin, OprD family</fullName>
    </submittedName>
</protein>
<dbReference type="Pfam" id="PF03573">
    <property type="entry name" value="OprD"/>
    <property type="match status" value="1"/>
</dbReference>
<sequence length="463" mass="52450">MKWIKFIVPLTNGDEKSITYGKHHCSTAFTLRGIVLIAILGSFNAAAQNSSAFYNDFIAPSHMDLSLRNQWKYLKENAAQPKAVHNAWGQGTTLNFKSGYLWDAIGFDAGYSKVFKLAASDYFSTRALLYNDGQGMDKNNAKGFDRFGQRYIKVKFGEKSLGMEAKGGWQEMKNFGVLTTSSRLAKNSYLGYSGSFVFDDVVLQLGRVTQAINRDSPEKTHFQTADKKNIASIFTGGLGWKNDKVSFSYGYGEAKNYQRRHVTEVAWYPVPQWTFASQIYGSQALDKYERMPTSKKDFDNQAWHYVGETQWKNADWLFRLAAGYTHARKEGGVGTYNRHIAKNTRGRFNALTSAGTDYMRHGEAALVLYSHYQVTRNFTSGMQWNYGQFKYKDNLVRSGEATLINIWAPDSALLKDLSVFFNLGYGWSYKNVHATPTLTNAGKYMRSPSLSSEIIIDYKFSLF</sequence>
<accession>A0ABX0VPV7</accession>
<keyword evidence="3" id="KW-0732">Signal</keyword>
<dbReference type="PANTHER" id="PTHR34596">
    <property type="entry name" value="CHITOPORIN"/>
    <property type="match status" value="1"/>
</dbReference>
<dbReference type="RefSeq" id="WP_167613031.1">
    <property type="nucleotide sequence ID" value="NZ_SOYS01000007.1"/>
</dbReference>
<gene>
    <name evidence="4" type="ORF">E2L00_15225</name>
</gene>
<reference evidence="4 5" key="1">
    <citation type="journal article" date="2020" name="Microorganisms">
        <title>Polyphasic Characterisation of Cedecea colo sp. nov., a New Enteric Bacterium Isolated from the Koala Hindgut.</title>
        <authorList>
            <person name="Boath J.M."/>
            <person name="Dakhal S."/>
            <person name="Van T.T.H."/>
            <person name="Moore R.J."/>
            <person name="Dekiwadia C."/>
            <person name="Macreadie I.G."/>
        </authorList>
    </citation>
    <scope>NUCLEOTIDE SEQUENCE [LARGE SCALE GENOMIC DNA]</scope>
    <source>
        <strain evidence="4 5">ZA</strain>
    </source>
</reference>
<name>A0ABX0VPV7_9ENTR</name>
<dbReference type="Gene3D" id="2.40.160.10">
    <property type="entry name" value="Porin"/>
    <property type="match status" value="1"/>
</dbReference>
<evidence type="ECO:0000256" key="3">
    <source>
        <dbReference type="ARBA" id="ARBA00022729"/>
    </source>
</evidence>
<evidence type="ECO:0000313" key="4">
    <source>
        <dbReference type="EMBL" id="NIY48818.1"/>
    </source>
</evidence>
<dbReference type="InterPro" id="IPR005318">
    <property type="entry name" value="OM_porin_bac"/>
</dbReference>
<proteinExistence type="inferred from homology"/>
<keyword evidence="2" id="KW-0813">Transport</keyword>
<dbReference type="Proteomes" id="UP000697927">
    <property type="component" value="Unassembled WGS sequence"/>
</dbReference>
<comment type="similarity">
    <text evidence="1">Belongs to the outer membrane porin (Opr) (TC 1.B.25) family.</text>
</comment>
<dbReference type="PANTHER" id="PTHR34596:SF2">
    <property type="entry name" value="CHITOPORIN"/>
    <property type="match status" value="1"/>
</dbReference>
<dbReference type="EMBL" id="SOYS01000007">
    <property type="protein sequence ID" value="NIY48818.1"/>
    <property type="molecule type" value="Genomic_DNA"/>
</dbReference>
<organism evidence="4 5">
    <name type="scientific">Cedecea colo</name>
    <dbReference type="NCBI Taxonomy" id="2552946"/>
    <lineage>
        <taxon>Bacteria</taxon>
        <taxon>Pseudomonadati</taxon>
        <taxon>Pseudomonadota</taxon>
        <taxon>Gammaproteobacteria</taxon>
        <taxon>Enterobacterales</taxon>
        <taxon>Enterobacteriaceae</taxon>
        <taxon>Cedecea</taxon>
    </lineage>
</organism>
<evidence type="ECO:0000256" key="1">
    <source>
        <dbReference type="ARBA" id="ARBA00009075"/>
    </source>
</evidence>
<keyword evidence="5" id="KW-1185">Reference proteome</keyword>
<evidence type="ECO:0000256" key="2">
    <source>
        <dbReference type="ARBA" id="ARBA00022448"/>
    </source>
</evidence>
<dbReference type="InterPro" id="IPR023614">
    <property type="entry name" value="Porin_dom_sf"/>
</dbReference>